<evidence type="ECO:0000313" key="2">
    <source>
        <dbReference type="EMBL" id="MBS2551154.1"/>
    </source>
</evidence>
<feature type="region of interest" description="Disordered" evidence="1">
    <location>
        <begin position="11"/>
        <end position="81"/>
    </location>
</feature>
<protein>
    <recommendedName>
        <fullName evidence="4">Lipoprotein</fullName>
    </recommendedName>
</protein>
<sequence>MLLGFGGITLLGACSSNGGNKPAAAGSTPAADPRSRPTTGGAPFPGQSPSGGDTSTAPGDSHTNTAEPPDSPQPPGAQGQD</sequence>
<dbReference type="EMBL" id="JAAFYZ010000129">
    <property type="protein sequence ID" value="MBS2551154.1"/>
    <property type="molecule type" value="Genomic_DNA"/>
</dbReference>
<evidence type="ECO:0008006" key="4">
    <source>
        <dbReference type="Google" id="ProtNLM"/>
    </source>
</evidence>
<feature type="non-terminal residue" evidence="2">
    <location>
        <position position="81"/>
    </location>
</feature>
<organism evidence="2 3">
    <name type="scientific">Catenulispora pinistramenti</name>
    <dbReference type="NCBI Taxonomy" id="2705254"/>
    <lineage>
        <taxon>Bacteria</taxon>
        <taxon>Bacillati</taxon>
        <taxon>Actinomycetota</taxon>
        <taxon>Actinomycetes</taxon>
        <taxon>Catenulisporales</taxon>
        <taxon>Catenulisporaceae</taxon>
        <taxon>Catenulispora</taxon>
    </lineage>
</organism>
<name>A0ABS5KYP0_9ACTN</name>
<dbReference type="Proteomes" id="UP000730482">
    <property type="component" value="Unassembled WGS sequence"/>
</dbReference>
<comment type="caution">
    <text evidence="2">The sequence shown here is derived from an EMBL/GenBank/DDBJ whole genome shotgun (WGS) entry which is preliminary data.</text>
</comment>
<gene>
    <name evidence="2" type="ORF">KGQ19_30230</name>
</gene>
<feature type="compositionally biased region" description="Polar residues" evidence="1">
    <location>
        <begin position="47"/>
        <end position="66"/>
    </location>
</feature>
<evidence type="ECO:0000313" key="3">
    <source>
        <dbReference type="Proteomes" id="UP000730482"/>
    </source>
</evidence>
<proteinExistence type="predicted"/>
<keyword evidence="3" id="KW-1185">Reference proteome</keyword>
<accession>A0ABS5KYP0</accession>
<evidence type="ECO:0000256" key="1">
    <source>
        <dbReference type="SAM" id="MobiDB-lite"/>
    </source>
</evidence>
<reference evidence="2 3" key="1">
    <citation type="submission" date="2020-02" db="EMBL/GenBank/DDBJ databases">
        <title>Acidophilic actinobacteria isolated from forest soil.</title>
        <authorList>
            <person name="Golinska P."/>
        </authorList>
    </citation>
    <scope>NUCLEOTIDE SEQUENCE [LARGE SCALE GENOMIC DNA]</scope>
    <source>
        <strain evidence="2 3">NL8</strain>
    </source>
</reference>